<organism evidence="3 5">
    <name type="scientific">Legionella birminghamensis</name>
    <dbReference type="NCBI Taxonomy" id="28083"/>
    <lineage>
        <taxon>Bacteria</taxon>
        <taxon>Pseudomonadati</taxon>
        <taxon>Pseudomonadota</taxon>
        <taxon>Gammaproteobacteria</taxon>
        <taxon>Legionellales</taxon>
        <taxon>Legionellaceae</taxon>
        <taxon>Legionella</taxon>
    </lineage>
</organism>
<dbReference type="EMBL" id="UGNW01000001">
    <property type="protein sequence ID" value="STX31357.1"/>
    <property type="molecule type" value="Genomic_DNA"/>
</dbReference>
<feature type="chain" id="PRO_5016771509" evidence="1">
    <location>
        <begin position="24"/>
        <end position="77"/>
    </location>
</feature>
<name>A0A378I817_9GAMM</name>
<protein>
    <submittedName>
        <fullName evidence="3">Uncharacterized protein</fullName>
    </submittedName>
</protein>
<dbReference type="AlphaFoldDB" id="A0A378I817"/>
<proteinExistence type="predicted"/>
<dbReference type="RefSeq" id="WP_083503180.1">
    <property type="nucleotide sequence ID" value="NZ_LNXT01000048.1"/>
</dbReference>
<dbReference type="EMBL" id="LNXT01000048">
    <property type="protein sequence ID" value="KTC67934.1"/>
    <property type="molecule type" value="Genomic_DNA"/>
</dbReference>
<evidence type="ECO:0000256" key="1">
    <source>
        <dbReference type="SAM" id="SignalP"/>
    </source>
</evidence>
<dbReference type="STRING" id="28083.Lbir_2536"/>
<evidence type="ECO:0000313" key="4">
    <source>
        <dbReference type="Proteomes" id="UP000054735"/>
    </source>
</evidence>
<reference evidence="2 4" key="1">
    <citation type="submission" date="2015-11" db="EMBL/GenBank/DDBJ databases">
        <title>Genomic analysis of 38 Legionella species identifies large and diverse effector repertoires.</title>
        <authorList>
            <person name="Burstein D."/>
            <person name="Amaro F."/>
            <person name="Zusman T."/>
            <person name="Lifshitz Z."/>
            <person name="Cohen O."/>
            <person name="Gilbert J.A."/>
            <person name="Pupko T."/>
            <person name="Shuman H.A."/>
            <person name="Segal G."/>
        </authorList>
    </citation>
    <scope>NUCLEOTIDE SEQUENCE [LARGE SCALE GENOMIC DNA]</scope>
    <source>
        <strain evidence="2 4">CDC#1407-AL-14</strain>
    </source>
</reference>
<dbReference type="Proteomes" id="UP000255066">
    <property type="component" value="Unassembled WGS sequence"/>
</dbReference>
<evidence type="ECO:0000313" key="5">
    <source>
        <dbReference type="Proteomes" id="UP000255066"/>
    </source>
</evidence>
<sequence>MRKVYTSLSCILLLFSALSSAYAADEESCNRKYDYCMSSCESQYNQCTSNNDESYCKQQYQPCIQGCSNTRDSCLSQ</sequence>
<dbReference type="Proteomes" id="UP000054735">
    <property type="component" value="Unassembled WGS sequence"/>
</dbReference>
<gene>
    <name evidence="2" type="ORF">Lbir_2536</name>
    <name evidence="3" type="ORF">NCTC12437_01129</name>
</gene>
<evidence type="ECO:0000313" key="2">
    <source>
        <dbReference type="EMBL" id="KTC67934.1"/>
    </source>
</evidence>
<keyword evidence="1" id="KW-0732">Signal</keyword>
<evidence type="ECO:0000313" key="3">
    <source>
        <dbReference type="EMBL" id="STX31357.1"/>
    </source>
</evidence>
<accession>A0A378I817</accession>
<feature type="signal peptide" evidence="1">
    <location>
        <begin position="1"/>
        <end position="23"/>
    </location>
</feature>
<reference evidence="3 5" key="2">
    <citation type="submission" date="2018-06" db="EMBL/GenBank/DDBJ databases">
        <authorList>
            <consortium name="Pathogen Informatics"/>
            <person name="Doyle S."/>
        </authorList>
    </citation>
    <scope>NUCLEOTIDE SEQUENCE [LARGE SCALE GENOMIC DNA]</scope>
    <source>
        <strain evidence="3 5">NCTC12437</strain>
    </source>
</reference>
<keyword evidence="4" id="KW-1185">Reference proteome</keyword>